<dbReference type="EMBL" id="VKHP01000048">
    <property type="protein sequence ID" value="NEU97012.1"/>
    <property type="molecule type" value="Genomic_DNA"/>
</dbReference>
<name>A0A6P1BHK2_9BRAD</name>
<feature type="region of interest" description="Disordered" evidence="1">
    <location>
        <begin position="184"/>
        <end position="208"/>
    </location>
</feature>
<comment type="caution">
    <text evidence="2">The sequence shown here is derived from an EMBL/GenBank/DDBJ whole genome shotgun (WGS) entry which is preliminary data.</text>
</comment>
<reference evidence="2 3" key="1">
    <citation type="journal article" date="2020" name="Arch. Microbiol.">
        <title>Bradyrhizobium uaiense sp. nov., a new highly efficient cowpea symbiont.</title>
        <authorList>
            <person name="Cabral Michel D."/>
            <person name="Azarias Guimaraes A."/>
            <person name="Martins da Costa E."/>
            <person name="Soares de Carvalho T."/>
            <person name="Balsanelli E."/>
            <person name="Willems A."/>
            <person name="Maltempi de Souza E."/>
            <person name="de Souza Moreira F.M."/>
        </authorList>
    </citation>
    <scope>NUCLEOTIDE SEQUENCE [LARGE SCALE GENOMIC DNA]</scope>
    <source>
        <strain evidence="2 3">UFLA 03-164</strain>
    </source>
</reference>
<dbReference type="Pfam" id="PF14022">
    <property type="entry name" value="DUF4238"/>
    <property type="match status" value="1"/>
</dbReference>
<accession>A0A6P1BHK2</accession>
<dbReference type="AlphaFoldDB" id="A0A6P1BHK2"/>
<evidence type="ECO:0000313" key="2">
    <source>
        <dbReference type="EMBL" id="NEU97012.1"/>
    </source>
</evidence>
<gene>
    <name evidence="2" type="ORF">FNJ47_14485</name>
</gene>
<dbReference type="Proteomes" id="UP000468531">
    <property type="component" value="Unassembled WGS sequence"/>
</dbReference>
<proteinExistence type="predicted"/>
<protein>
    <submittedName>
        <fullName evidence="2">DUF4238 domain-containing protein</fullName>
    </submittedName>
</protein>
<feature type="compositionally biased region" description="Basic and acidic residues" evidence="1">
    <location>
        <begin position="184"/>
        <end position="202"/>
    </location>
</feature>
<dbReference type="RefSeq" id="WP_163154037.1">
    <property type="nucleotide sequence ID" value="NZ_VKHP01000048.1"/>
</dbReference>
<dbReference type="InterPro" id="IPR025332">
    <property type="entry name" value="DUF4238"/>
</dbReference>
<sequence>MLSHFIVLQAARTSYEADAMAESTDKLFKTIYRGQFDDPDQYEIGFEDPVLMSLQVASRMVPAVYDLKIKLLRNNSGLGLITSDNPIVRHNQHFEGNEHAGHTGLGQAGLQIFLPLSPKYLILLYDTQTYKLGEKNCRVVTISSSDDVAPLNELQWLNAHENVYFREGEEASVHAQALRVVRRRRDEKTSVKEHPLADRELDPEPETTRGLLHEFRPGLDARLKLGFMKIRRRPKHQAA</sequence>
<evidence type="ECO:0000313" key="3">
    <source>
        <dbReference type="Proteomes" id="UP000468531"/>
    </source>
</evidence>
<evidence type="ECO:0000256" key="1">
    <source>
        <dbReference type="SAM" id="MobiDB-lite"/>
    </source>
</evidence>
<organism evidence="2 3">
    <name type="scientific">Bradyrhizobium uaiense</name>
    <dbReference type="NCBI Taxonomy" id="2594946"/>
    <lineage>
        <taxon>Bacteria</taxon>
        <taxon>Pseudomonadati</taxon>
        <taxon>Pseudomonadota</taxon>
        <taxon>Alphaproteobacteria</taxon>
        <taxon>Hyphomicrobiales</taxon>
        <taxon>Nitrobacteraceae</taxon>
        <taxon>Bradyrhizobium</taxon>
    </lineage>
</organism>
<keyword evidence="3" id="KW-1185">Reference proteome</keyword>